<sequence length="114" mass="11858" precursor="true">MKLFSRTSLVAVIASAGLVTGALVVPASAEETAPATETTNTQEAPATDTAQPEVDEVDEDLEPEPELSSSDEFIAGSSDEDGNLKASAIRDWIAVFTAIIGALSTVFVFADKLN</sequence>
<evidence type="ECO:0000256" key="2">
    <source>
        <dbReference type="SAM" id="Phobius"/>
    </source>
</evidence>
<feature type="chain" id="PRO_5025486707" description="Or membrane protein" evidence="3">
    <location>
        <begin position="30"/>
        <end position="114"/>
    </location>
</feature>
<proteinExistence type="predicted"/>
<keyword evidence="2" id="KW-1133">Transmembrane helix</keyword>
<feature type="compositionally biased region" description="Low complexity" evidence="1">
    <location>
        <begin position="30"/>
        <end position="47"/>
    </location>
</feature>
<keyword evidence="2" id="KW-0472">Membrane</keyword>
<keyword evidence="2" id="KW-0812">Transmembrane</keyword>
<feature type="transmembrane region" description="Helical" evidence="2">
    <location>
        <begin position="92"/>
        <end position="110"/>
    </location>
</feature>
<name>A0A6B8WBZ5_9CORY</name>
<evidence type="ECO:0000256" key="3">
    <source>
        <dbReference type="SAM" id="SignalP"/>
    </source>
</evidence>
<accession>A0A6B8WBZ5</accession>
<evidence type="ECO:0000256" key="1">
    <source>
        <dbReference type="SAM" id="MobiDB-lite"/>
    </source>
</evidence>
<organism evidence="4 5">
    <name type="scientific">Corynebacterium occultum</name>
    <dbReference type="NCBI Taxonomy" id="2675219"/>
    <lineage>
        <taxon>Bacteria</taxon>
        <taxon>Bacillati</taxon>
        <taxon>Actinomycetota</taxon>
        <taxon>Actinomycetes</taxon>
        <taxon>Mycobacteriales</taxon>
        <taxon>Corynebacteriaceae</taxon>
        <taxon>Corynebacterium</taxon>
    </lineage>
</organism>
<evidence type="ECO:0000313" key="5">
    <source>
        <dbReference type="Proteomes" id="UP000424462"/>
    </source>
</evidence>
<protein>
    <recommendedName>
        <fullName evidence="6">Or membrane protein</fullName>
    </recommendedName>
</protein>
<keyword evidence="5" id="KW-1185">Reference proteome</keyword>
<keyword evidence="3" id="KW-0732">Signal</keyword>
<reference evidence="4 5" key="1">
    <citation type="submission" date="2019-11" db="EMBL/GenBank/DDBJ databases">
        <title>Complete genome sequence of Corynebacterium kalinowskii 1959, a novel Corynebacterium species isolated from soil of a small paddock in Vilsendorf, Germany.</title>
        <authorList>
            <person name="Schaffert L."/>
            <person name="Ruwe M."/>
            <person name="Milse J."/>
            <person name="Hanuschka K."/>
            <person name="Ortseifen V."/>
            <person name="Droste J."/>
            <person name="Brandt D."/>
            <person name="Schlueter L."/>
            <person name="Kutter Y."/>
            <person name="Vinke S."/>
            <person name="Viehoefer P."/>
            <person name="Jacob L."/>
            <person name="Luebke N.-C."/>
            <person name="Schulte-Berndt E."/>
            <person name="Hain C."/>
            <person name="Linder M."/>
            <person name="Schmidt P."/>
            <person name="Wollenschlaeger L."/>
            <person name="Luttermann T."/>
            <person name="Thieme E."/>
            <person name="Hassa J."/>
            <person name="Haak M."/>
            <person name="Wittchen M."/>
            <person name="Mentz A."/>
            <person name="Persicke M."/>
            <person name="Busche T."/>
            <person name="Ruckert C."/>
        </authorList>
    </citation>
    <scope>NUCLEOTIDE SEQUENCE [LARGE SCALE GENOMIC DNA]</scope>
    <source>
        <strain evidence="4 5">2039</strain>
    </source>
</reference>
<dbReference type="AlphaFoldDB" id="A0A6B8WBZ5"/>
<feature type="compositionally biased region" description="Acidic residues" evidence="1">
    <location>
        <begin position="53"/>
        <end position="65"/>
    </location>
</feature>
<gene>
    <name evidence="4" type="ORF">COCCU_08035</name>
</gene>
<dbReference type="Proteomes" id="UP000424462">
    <property type="component" value="Chromosome"/>
</dbReference>
<dbReference type="RefSeq" id="WP_156231027.1">
    <property type="nucleotide sequence ID" value="NZ_CP046455.1"/>
</dbReference>
<dbReference type="EMBL" id="CP046455">
    <property type="protein sequence ID" value="QGU07540.1"/>
    <property type="molecule type" value="Genomic_DNA"/>
</dbReference>
<feature type="signal peptide" evidence="3">
    <location>
        <begin position="1"/>
        <end position="29"/>
    </location>
</feature>
<evidence type="ECO:0000313" key="4">
    <source>
        <dbReference type="EMBL" id="QGU07540.1"/>
    </source>
</evidence>
<feature type="region of interest" description="Disordered" evidence="1">
    <location>
        <begin position="30"/>
        <end position="82"/>
    </location>
</feature>
<dbReference type="KEGG" id="cok:COCCU_08035"/>
<evidence type="ECO:0008006" key="6">
    <source>
        <dbReference type="Google" id="ProtNLM"/>
    </source>
</evidence>